<comment type="caution">
    <text evidence="10">The sequence shown here is derived from an EMBL/GenBank/DDBJ whole genome shotgun (WGS) entry which is preliminary data.</text>
</comment>
<evidence type="ECO:0000256" key="6">
    <source>
        <dbReference type="ARBA" id="ARBA00023004"/>
    </source>
</evidence>
<comment type="function">
    <text evidence="9">Catalyzes the hydroxylation of the N(6)-(4-aminobutyl)-L-lysine intermediate to form hypusine, an essential post-translational modification only found in mature eIF-5A factor.</text>
</comment>
<evidence type="ECO:0000256" key="2">
    <source>
        <dbReference type="ARBA" id="ARBA00005041"/>
    </source>
</evidence>
<evidence type="ECO:0000256" key="3">
    <source>
        <dbReference type="ARBA" id="ARBA00022723"/>
    </source>
</evidence>
<comment type="catalytic activity">
    <reaction evidence="1 9">
        <text>[eIF5A protein]-deoxyhypusine + AH2 + O2 = [eIF5A protein]-hypusine + A + H2O</text>
        <dbReference type="Rhea" id="RHEA:14101"/>
        <dbReference type="Rhea" id="RHEA-COMP:10144"/>
        <dbReference type="Rhea" id="RHEA-COMP:12592"/>
        <dbReference type="ChEBI" id="CHEBI:13193"/>
        <dbReference type="ChEBI" id="CHEBI:15377"/>
        <dbReference type="ChEBI" id="CHEBI:15379"/>
        <dbReference type="ChEBI" id="CHEBI:17499"/>
        <dbReference type="ChEBI" id="CHEBI:82657"/>
        <dbReference type="ChEBI" id="CHEBI:91175"/>
        <dbReference type="EC" id="1.14.99.29"/>
    </reaction>
</comment>
<dbReference type="GO" id="GO:0019135">
    <property type="term" value="F:deoxyhypusine monooxygenase activity"/>
    <property type="evidence" value="ECO:0007669"/>
    <property type="project" value="UniProtKB-UniRule"/>
</dbReference>
<dbReference type="EC" id="1.14.99.29" evidence="9"/>
<keyword evidence="9" id="KW-0963">Cytoplasm</keyword>
<dbReference type="InterPro" id="IPR004155">
    <property type="entry name" value="PBS_lyase_HEAT"/>
</dbReference>
<dbReference type="PANTHER" id="PTHR12697:SF5">
    <property type="entry name" value="DEOXYHYPUSINE HYDROXYLASE"/>
    <property type="match status" value="1"/>
</dbReference>
<evidence type="ECO:0000256" key="5">
    <source>
        <dbReference type="ARBA" id="ARBA00023002"/>
    </source>
</evidence>
<dbReference type="PANTHER" id="PTHR12697">
    <property type="entry name" value="PBS LYASE HEAT-LIKE PROTEIN"/>
    <property type="match status" value="1"/>
</dbReference>
<comment type="similarity">
    <text evidence="9">Belongs to the deoxyhypusine hydroxylase family.</text>
</comment>
<dbReference type="InterPro" id="IPR027517">
    <property type="entry name" value="Deoxyhypusine_hydroxylase"/>
</dbReference>
<accession>A0A409W2C9</accession>
<proteinExistence type="inferred from homology"/>
<dbReference type="InParanoid" id="A0A409W2C9"/>
<protein>
    <recommendedName>
        <fullName evidence="9">Deoxyhypusine hydroxylase</fullName>
        <shortName evidence="9">DOHH</shortName>
        <ecNumber evidence="9">1.14.99.29</ecNumber>
    </recommendedName>
    <alternativeName>
        <fullName evidence="9">Deoxyhypusine dioxygenase</fullName>
    </alternativeName>
    <alternativeName>
        <fullName evidence="9">Deoxyhypusine monooxygenase</fullName>
    </alternativeName>
</protein>
<reference evidence="10 11" key="1">
    <citation type="journal article" date="2018" name="Evol. Lett.">
        <title>Horizontal gene cluster transfer increased hallucinogenic mushroom diversity.</title>
        <authorList>
            <person name="Reynolds H.T."/>
            <person name="Vijayakumar V."/>
            <person name="Gluck-Thaler E."/>
            <person name="Korotkin H.B."/>
            <person name="Matheny P.B."/>
            <person name="Slot J.C."/>
        </authorList>
    </citation>
    <scope>NUCLEOTIDE SEQUENCE [LARGE SCALE GENOMIC DNA]</scope>
    <source>
        <strain evidence="10 11">SRW20</strain>
    </source>
</reference>
<organism evidence="10 11">
    <name type="scientific">Gymnopilus dilepis</name>
    <dbReference type="NCBI Taxonomy" id="231916"/>
    <lineage>
        <taxon>Eukaryota</taxon>
        <taxon>Fungi</taxon>
        <taxon>Dikarya</taxon>
        <taxon>Basidiomycota</taxon>
        <taxon>Agaricomycotina</taxon>
        <taxon>Agaricomycetes</taxon>
        <taxon>Agaricomycetidae</taxon>
        <taxon>Agaricales</taxon>
        <taxon>Agaricineae</taxon>
        <taxon>Hymenogastraceae</taxon>
        <taxon>Gymnopilus</taxon>
    </lineage>
</organism>
<feature type="binding site" evidence="9">
    <location>
        <position position="233"/>
    </location>
    <ligand>
        <name>Fe cation</name>
        <dbReference type="ChEBI" id="CHEBI:24875"/>
        <label>2</label>
    </ligand>
</feature>
<keyword evidence="3 9" id="KW-0479">Metal-binding</keyword>
<feature type="binding site" evidence="9">
    <location>
        <position position="234"/>
    </location>
    <ligand>
        <name>Fe cation</name>
        <dbReference type="ChEBI" id="CHEBI:24875"/>
        <label>2</label>
    </ligand>
</feature>
<evidence type="ECO:0000313" key="11">
    <source>
        <dbReference type="Proteomes" id="UP000284706"/>
    </source>
</evidence>
<evidence type="ECO:0000256" key="7">
    <source>
        <dbReference type="ARBA" id="ARBA00023033"/>
    </source>
</evidence>
<evidence type="ECO:0000256" key="4">
    <source>
        <dbReference type="ARBA" id="ARBA00022737"/>
    </source>
</evidence>
<feature type="binding site" evidence="9">
    <location>
        <position position="61"/>
    </location>
    <ligand>
        <name>Fe cation</name>
        <dbReference type="ChEBI" id="CHEBI:24875"/>
        <label>1</label>
    </ligand>
</feature>
<sequence length="331" mass="36491">MAIVVSPSELQSLEDCLLNKSQDVALHTRFRALFTLKALKSEDAVRIISKGFDDPSALLKHELAYCLGQLKKPSALPTLEAVLRNTSEDPMVRHEAAEAMGAISDPSSVPVLKEFLNDSERSVRETCEIAIDKIEWDNSEEGKRHYASLNESEIPTYTSIDPAPATSGLLSGKANPEDASEEGIERLRKELVDTSLPLFRRYRAMFALRNIGTPAAVDALASGFSDDSALFKHEIAFIFGQLLSPHSVPALLQVLKNSSESDMVRHEAAEALGGIATPEVLPHLREWMNREDAPRVVRESCQVAIDMWEYENSGEFQYANALGESRPITVA</sequence>
<dbReference type="InterPro" id="IPR016024">
    <property type="entry name" value="ARM-type_fold"/>
</dbReference>
<feature type="binding site" evidence="9">
    <location>
        <position position="94"/>
    </location>
    <ligand>
        <name>Fe cation</name>
        <dbReference type="ChEBI" id="CHEBI:24875"/>
        <label>1</label>
    </ligand>
</feature>
<dbReference type="Proteomes" id="UP000284706">
    <property type="component" value="Unassembled WGS sequence"/>
</dbReference>
<keyword evidence="9" id="KW-0539">Nucleus</keyword>
<dbReference type="FunCoup" id="A0A409W2C9">
    <property type="interactions" value="331"/>
</dbReference>
<dbReference type="UniPathway" id="UPA00354"/>
<comment type="cofactor">
    <cofactor evidence="9">
        <name>Fe(2+)</name>
        <dbReference type="ChEBI" id="CHEBI:29033"/>
    </cofactor>
    <text evidence="9">Binds 2 Fe(2+) ions per subunit.</text>
</comment>
<dbReference type="OrthoDB" id="421002at2759"/>
<dbReference type="EMBL" id="NHYE01005446">
    <property type="protein sequence ID" value="PPQ72652.1"/>
    <property type="molecule type" value="Genomic_DNA"/>
</dbReference>
<dbReference type="Pfam" id="PF13646">
    <property type="entry name" value="HEAT_2"/>
    <property type="match status" value="2"/>
</dbReference>
<dbReference type="AlphaFoldDB" id="A0A409W2C9"/>
<keyword evidence="11" id="KW-1185">Reference proteome</keyword>
<keyword evidence="4" id="KW-0677">Repeat</keyword>
<gene>
    <name evidence="9" type="primary">LIA1</name>
    <name evidence="10" type="ORF">CVT26_004318</name>
</gene>
<dbReference type="Gene3D" id="1.25.10.10">
    <property type="entry name" value="Leucine-rich Repeat Variant"/>
    <property type="match status" value="2"/>
</dbReference>
<dbReference type="FunFam" id="1.25.10.10:FF:000099">
    <property type="entry name" value="Deoxyhypusine hydroxylase"/>
    <property type="match status" value="1"/>
</dbReference>
<dbReference type="SUPFAM" id="SSF48371">
    <property type="entry name" value="ARM repeat"/>
    <property type="match status" value="1"/>
</dbReference>
<keyword evidence="5 9" id="KW-0560">Oxidoreductase</keyword>
<dbReference type="STRING" id="231916.A0A409W2C9"/>
<dbReference type="HAMAP" id="MF_03101">
    <property type="entry name" value="Deoxyhypusine_hydroxylase"/>
    <property type="match status" value="1"/>
</dbReference>
<dbReference type="GO" id="GO:0005737">
    <property type="term" value="C:cytoplasm"/>
    <property type="evidence" value="ECO:0007669"/>
    <property type="project" value="UniProtKB-SubCell"/>
</dbReference>
<feature type="binding site" evidence="9">
    <location>
        <position position="62"/>
    </location>
    <ligand>
        <name>Fe cation</name>
        <dbReference type="ChEBI" id="CHEBI:24875"/>
        <label>1</label>
    </ligand>
</feature>
<dbReference type="GO" id="GO:0005634">
    <property type="term" value="C:nucleus"/>
    <property type="evidence" value="ECO:0007669"/>
    <property type="project" value="UniProtKB-SubCell"/>
</dbReference>
<feature type="binding site" evidence="9">
    <location>
        <position position="95"/>
    </location>
    <ligand>
        <name>Fe cation</name>
        <dbReference type="ChEBI" id="CHEBI:24875"/>
        <label>1</label>
    </ligand>
</feature>
<comment type="subcellular location">
    <subcellularLocation>
        <location evidence="9">Cytoplasm</location>
    </subcellularLocation>
    <subcellularLocation>
        <location evidence="9">Nucleus</location>
    </subcellularLocation>
</comment>
<name>A0A409W2C9_9AGAR</name>
<comment type="pathway">
    <text evidence="2 9">Protein modification; eIF5A hypusination.</text>
</comment>
<feature type="binding site" evidence="9">
    <location>
        <position position="267"/>
    </location>
    <ligand>
        <name>Fe cation</name>
        <dbReference type="ChEBI" id="CHEBI:24875"/>
        <label>2</label>
    </ligand>
</feature>
<keyword evidence="8 9" id="KW-0386">Hypusine biosynthesis</keyword>
<dbReference type="SMART" id="SM00567">
    <property type="entry name" value="EZ_HEAT"/>
    <property type="match status" value="6"/>
</dbReference>
<keyword evidence="7 9" id="KW-0503">Monooxygenase</keyword>
<evidence type="ECO:0000256" key="8">
    <source>
        <dbReference type="ARBA" id="ARBA00023256"/>
    </source>
</evidence>
<dbReference type="GO" id="GO:0046872">
    <property type="term" value="F:metal ion binding"/>
    <property type="evidence" value="ECO:0007669"/>
    <property type="project" value="UniProtKB-KW"/>
</dbReference>
<evidence type="ECO:0000256" key="9">
    <source>
        <dbReference type="HAMAP-Rule" id="MF_03101"/>
    </source>
</evidence>
<evidence type="ECO:0000313" key="10">
    <source>
        <dbReference type="EMBL" id="PPQ72652.1"/>
    </source>
</evidence>
<feature type="binding site" evidence="9">
    <location>
        <position position="266"/>
    </location>
    <ligand>
        <name>Fe cation</name>
        <dbReference type="ChEBI" id="CHEBI:24875"/>
        <label>2</label>
    </ligand>
</feature>
<dbReference type="InterPro" id="IPR011989">
    <property type="entry name" value="ARM-like"/>
</dbReference>
<keyword evidence="6 9" id="KW-0408">Iron</keyword>
<evidence type="ECO:0000256" key="1">
    <source>
        <dbReference type="ARBA" id="ARBA00000068"/>
    </source>
</evidence>